<evidence type="ECO:0000313" key="3">
    <source>
        <dbReference type="Proteomes" id="UP001272242"/>
    </source>
</evidence>
<keyword evidence="3" id="KW-1185">Reference proteome</keyword>
<name>A0ABU5ETZ8_9BACT</name>
<accession>A0ABU5ETZ8</accession>
<gene>
    <name evidence="2" type="ORF">R5W23_005554</name>
</gene>
<comment type="caution">
    <text evidence="2">The sequence shown here is derived from an EMBL/GenBank/DDBJ whole genome shotgun (WGS) entry which is preliminary data.</text>
</comment>
<protein>
    <submittedName>
        <fullName evidence="2">Uncharacterized protein</fullName>
    </submittedName>
</protein>
<reference evidence="3" key="1">
    <citation type="journal article" date="2023" name="Mar. Drugs">
        <title>Gemmata algarum, a Novel Planctomycete Isolated from an Algal Mat, Displays Antimicrobial Activity.</title>
        <authorList>
            <person name="Kumar G."/>
            <person name="Kallscheuer N."/>
            <person name="Kashif M."/>
            <person name="Ahamad S."/>
            <person name="Jagadeeshwari U."/>
            <person name="Pannikurungottu S."/>
            <person name="Haufschild T."/>
            <person name="Kabuu M."/>
            <person name="Sasikala C."/>
            <person name="Jogler C."/>
            <person name="Ramana C."/>
        </authorList>
    </citation>
    <scope>NUCLEOTIDE SEQUENCE [LARGE SCALE GENOMIC DNA]</scope>
    <source>
        <strain evidence="3">JC673</strain>
    </source>
</reference>
<organism evidence="2 3">
    <name type="scientific">Gemmata algarum</name>
    <dbReference type="NCBI Taxonomy" id="2975278"/>
    <lineage>
        <taxon>Bacteria</taxon>
        <taxon>Pseudomonadati</taxon>
        <taxon>Planctomycetota</taxon>
        <taxon>Planctomycetia</taxon>
        <taxon>Gemmatales</taxon>
        <taxon>Gemmataceae</taxon>
        <taxon>Gemmata</taxon>
    </lineage>
</organism>
<feature type="region of interest" description="Disordered" evidence="1">
    <location>
        <begin position="365"/>
        <end position="388"/>
    </location>
</feature>
<sequence length="401" mass="44792">MPDAATVADHARTREAFVHALRCYRSRFSSTIELIANSHPTSVDEQHYDYVLYADEDIAERKLHDLIVKLWGNAGGRQPTLVPVEPGELRGVVGYLYKIWPKHQDRVLLCARNGLNQTWGTRFFKTVSAKRVRDELRAEWSNKLAVPYSPPDADEEDAGILGKLLPRSPDAAINIRTLARRAGLSVARTERLLVRVPDVAQTGSLTPEQERLWADGLWKSDYEQPVVVGGGLIATECRPDAGAGPICEAEWDRAHHHDHPYLPGTPDSVGGLIARTATVLGRDGELRPACRPTRRAARLDLVGRATRPVVEHNPHFRVMGRTCSSFGSTPIFFAQFVTSPWNTFFVTTFSRGWASSCLFRFMRPSASSSGCRSPPQSPRPRRRRSATCTWSSRLRHHTSSI</sequence>
<proteinExistence type="predicted"/>
<dbReference type="EMBL" id="JAXBLV010000033">
    <property type="protein sequence ID" value="MDY3558439.1"/>
    <property type="molecule type" value="Genomic_DNA"/>
</dbReference>
<dbReference type="Proteomes" id="UP001272242">
    <property type="component" value="Unassembled WGS sequence"/>
</dbReference>
<evidence type="ECO:0000256" key="1">
    <source>
        <dbReference type="SAM" id="MobiDB-lite"/>
    </source>
</evidence>
<feature type="compositionally biased region" description="Low complexity" evidence="1">
    <location>
        <begin position="365"/>
        <end position="374"/>
    </location>
</feature>
<evidence type="ECO:0000313" key="2">
    <source>
        <dbReference type="EMBL" id="MDY3558439.1"/>
    </source>
</evidence>